<dbReference type="EMBL" id="LSRS01000003">
    <property type="protein sequence ID" value="KAF1085162.1"/>
    <property type="molecule type" value="Genomic_DNA"/>
</dbReference>
<reference evidence="14" key="1">
    <citation type="submission" date="2016-02" db="EMBL/GenBank/DDBJ databases">
        <title>Draft Genome Sequence of Sporotomaculum syntrophicum Strain FB, a Syntrophic Benzoate Degrader.</title>
        <authorList>
            <person name="Nobu M.K."/>
            <person name="Narihiro T."/>
            <person name="Qiu Y.-L."/>
            <person name="Ohashi A."/>
            <person name="Liu W.-T."/>
            <person name="Yuji S."/>
        </authorList>
    </citation>
    <scope>NUCLEOTIDE SEQUENCE</scope>
    <source>
        <strain evidence="14">FB</strain>
    </source>
</reference>
<dbReference type="Proteomes" id="UP000798488">
    <property type="component" value="Unassembled WGS sequence"/>
</dbReference>
<dbReference type="InterPro" id="IPR017772">
    <property type="entry name" value="Cys_deSase_NifS_bac/arc"/>
</dbReference>
<dbReference type="OrthoDB" id="9808002at2"/>
<dbReference type="PIRSF" id="PIRSF005572">
    <property type="entry name" value="NifS"/>
    <property type="match status" value="1"/>
</dbReference>
<gene>
    <name evidence="14" type="primary">nifS_2</name>
    <name evidence="14" type="ORF">SPSYN_01298</name>
</gene>
<evidence type="ECO:0000313" key="15">
    <source>
        <dbReference type="Proteomes" id="UP000798488"/>
    </source>
</evidence>
<dbReference type="InterPro" id="IPR020578">
    <property type="entry name" value="Aminotrans_V_PyrdxlP_BS"/>
</dbReference>
<comment type="similarity">
    <text evidence="2 12">Belongs to the class-V pyridoxal-phosphate-dependent aminotransferase family. NifS/IscS subfamily.</text>
</comment>
<dbReference type="EC" id="2.8.1.7" evidence="4 12"/>
<dbReference type="InterPro" id="IPR015422">
    <property type="entry name" value="PyrdxlP-dep_Trfase_small"/>
</dbReference>
<dbReference type="GO" id="GO:0046872">
    <property type="term" value="F:metal ion binding"/>
    <property type="evidence" value="ECO:0007669"/>
    <property type="project" value="UniProtKB-KW"/>
</dbReference>
<feature type="domain" description="Aminotransferase class V" evidence="13">
    <location>
        <begin position="4"/>
        <end position="366"/>
    </location>
</feature>
<dbReference type="PANTHER" id="PTHR11601">
    <property type="entry name" value="CYSTEINE DESULFURYLASE FAMILY MEMBER"/>
    <property type="match status" value="1"/>
</dbReference>
<evidence type="ECO:0000256" key="12">
    <source>
        <dbReference type="RuleBase" id="RU364075"/>
    </source>
</evidence>
<protein>
    <recommendedName>
        <fullName evidence="4 12">Cysteine desulfurase</fullName>
        <ecNumber evidence="4 12">2.8.1.7</ecNumber>
    </recommendedName>
    <alternativeName>
        <fullName evidence="12">Nitrogenase metalloclusters biosynthesis protein NifS</fullName>
    </alternativeName>
</protein>
<comment type="cofactor">
    <cofactor evidence="1 11">
        <name>pyridoxal 5'-phosphate</name>
        <dbReference type="ChEBI" id="CHEBI:597326"/>
    </cofactor>
</comment>
<dbReference type="GO" id="GO:0031071">
    <property type="term" value="F:cysteine desulfurase activity"/>
    <property type="evidence" value="ECO:0007669"/>
    <property type="project" value="UniProtKB-EC"/>
</dbReference>
<keyword evidence="6 12" id="KW-0479">Metal-binding</keyword>
<dbReference type="SUPFAM" id="SSF53383">
    <property type="entry name" value="PLP-dependent transferases"/>
    <property type="match status" value="1"/>
</dbReference>
<dbReference type="Gene3D" id="3.90.1150.10">
    <property type="entry name" value="Aspartate Aminotransferase, domain 1"/>
    <property type="match status" value="1"/>
</dbReference>
<dbReference type="GO" id="GO:0006520">
    <property type="term" value="P:amino acid metabolic process"/>
    <property type="evidence" value="ECO:0007669"/>
    <property type="project" value="InterPro"/>
</dbReference>
<dbReference type="PROSITE" id="PS00595">
    <property type="entry name" value="AA_TRANSFER_CLASS_5"/>
    <property type="match status" value="1"/>
</dbReference>
<dbReference type="GO" id="GO:0051536">
    <property type="term" value="F:iron-sulfur cluster binding"/>
    <property type="evidence" value="ECO:0007669"/>
    <property type="project" value="UniProtKB-KW"/>
</dbReference>
<dbReference type="NCBIfam" id="TIGR03402">
    <property type="entry name" value="FeS_nifS"/>
    <property type="match status" value="1"/>
</dbReference>
<keyword evidence="5 12" id="KW-0808">Transferase</keyword>
<keyword evidence="9 12" id="KW-0411">Iron-sulfur</keyword>
<organism evidence="14 15">
    <name type="scientific">Sporotomaculum syntrophicum</name>
    <dbReference type="NCBI Taxonomy" id="182264"/>
    <lineage>
        <taxon>Bacteria</taxon>
        <taxon>Bacillati</taxon>
        <taxon>Bacillota</taxon>
        <taxon>Clostridia</taxon>
        <taxon>Eubacteriales</taxon>
        <taxon>Desulfallaceae</taxon>
        <taxon>Sporotomaculum</taxon>
    </lineage>
</organism>
<dbReference type="RefSeq" id="WP_161821667.1">
    <property type="nucleotide sequence ID" value="NZ_LSRS01000003.1"/>
</dbReference>
<evidence type="ECO:0000256" key="10">
    <source>
        <dbReference type="ARBA" id="ARBA00050776"/>
    </source>
</evidence>
<name>A0A9D2WRA4_9FIRM</name>
<evidence type="ECO:0000313" key="14">
    <source>
        <dbReference type="EMBL" id="KAF1085162.1"/>
    </source>
</evidence>
<dbReference type="NCBIfam" id="NF002806">
    <property type="entry name" value="PRK02948.1"/>
    <property type="match status" value="1"/>
</dbReference>
<evidence type="ECO:0000256" key="2">
    <source>
        <dbReference type="ARBA" id="ARBA00006490"/>
    </source>
</evidence>
<dbReference type="PANTHER" id="PTHR11601:SF34">
    <property type="entry name" value="CYSTEINE DESULFURASE"/>
    <property type="match status" value="1"/>
</dbReference>
<sequence length="385" mass="40678">MKSIYMDHSATTPVDKQVFEAMVPYFTEIYGNAASVHSQGRQASRAVELAREQVAALIGASPEEIIFTSGGTEADNQAIIAYMLANRSKGRHIITSAIEHHAVLHCCDWLARQGFEITVLPVNPLGVVEPATLSKALRPDTALVSIMHANNEVGTLEPIAELAAIAHEAGAVFHTDAVQTVGKIPVDVRELGVDLLSASAHKLYGPKGVGCLYSNKKVGITGFVHGGGQENGKRAGTTNVPGIVGFGKAAELAGQNLPVRAAKLTELGQRLIKGLLKEIPHTRLNGHPTERLPGSVSVSFDYVEGESILLMLDSYGIMASSGSACTSGSTDPSHVLLALGIPVESAHGSLRLTMGKDNTDADVDRVLEVLPTIIKKLRAMSPLGH</sequence>
<comment type="catalytic activity">
    <reaction evidence="10 12">
        <text>(sulfur carrier)-H + L-cysteine = (sulfur carrier)-SH + L-alanine</text>
        <dbReference type="Rhea" id="RHEA:43892"/>
        <dbReference type="Rhea" id="RHEA-COMP:14737"/>
        <dbReference type="Rhea" id="RHEA-COMP:14739"/>
        <dbReference type="ChEBI" id="CHEBI:29917"/>
        <dbReference type="ChEBI" id="CHEBI:35235"/>
        <dbReference type="ChEBI" id="CHEBI:57972"/>
        <dbReference type="ChEBI" id="CHEBI:64428"/>
        <dbReference type="EC" id="2.8.1.7"/>
    </reaction>
</comment>
<comment type="caution">
    <text evidence="14">The sequence shown here is derived from an EMBL/GenBank/DDBJ whole genome shotgun (WGS) entry which is preliminary data.</text>
</comment>
<dbReference type="InterPro" id="IPR015421">
    <property type="entry name" value="PyrdxlP-dep_Trfase_major"/>
</dbReference>
<dbReference type="FunFam" id="3.40.640.10:FF:000084">
    <property type="entry name" value="IscS-like cysteine desulfurase"/>
    <property type="match status" value="1"/>
</dbReference>
<evidence type="ECO:0000256" key="4">
    <source>
        <dbReference type="ARBA" id="ARBA00012239"/>
    </source>
</evidence>
<evidence type="ECO:0000256" key="6">
    <source>
        <dbReference type="ARBA" id="ARBA00022723"/>
    </source>
</evidence>
<keyword evidence="15" id="KW-1185">Reference proteome</keyword>
<dbReference type="Pfam" id="PF00266">
    <property type="entry name" value="Aminotran_5"/>
    <property type="match status" value="1"/>
</dbReference>
<dbReference type="InterPro" id="IPR015424">
    <property type="entry name" value="PyrdxlP-dep_Trfase"/>
</dbReference>
<evidence type="ECO:0000256" key="9">
    <source>
        <dbReference type="ARBA" id="ARBA00023014"/>
    </source>
</evidence>
<dbReference type="AlphaFoldDB" id="A0A9D2WRA4"/>
<evidence type="ECO:0000256" key="8">
    <source>
        <dbReference type="ARBA" id="ARBA00023004"/>
    </source>
</evidence>
<evidence type="ECO:0000256" key="3">
    <source>
        <dbReference type="ARBA" id="ARBA00011738"/>
    </source>
</evidence>
<keyword evidence="8 12" id="KW-0408">Iron</keyword>
<evidence type="ECO:0000256" key="11">
    <source>
        <dbReference type="RuleBase" id="RU004504"/>
    </source>
</evidence>
<comment type="function">
    <text evidence="12">Catalyzes the removal of elemental sulfur atoms from cysteine to produce alanine.</text>
</comment>
<evidence type="ECO:0000256" key="1">
    <source>
        <dbReference type="ARBA" id="ARBA00001933"/>
    </source>
</evidence>
<dbReference type="GO" id="GO:0030170">
    <property type="term" value="F:pyridoxal phosphate binding"/>
    <property type="evidence" value="ECO:0007669"/>
    <property type="project" value="InterPro"/>
</dbReference>
<evidence type="ECO:0000256" key="7">
    <source>
        <dbReference type="ARBA" id="ARBA00022898"/>
    </source>
</evidence>
<accession>A0A9D2WRA4</accession>
<comment type="subunit">
    <text evidence="3">Homodimer.</text>
</comment>
<evidence type="ECO:0000256" key="5">
    <source>
        <dbReference type="ARBA" id="ARBA00022679"/>
    </source>
</evidence>
<dbReference type="Gene3D" id="3.40.640.10">
    <property type="entry name" value="Type I PLP-dependent aspartate aminotransferase-like (Major domain)"/>
    <property type="match status" value="1"/>
</dbReference>
<keyword evidence="7 12" id="KW-0663">Pyridoxal phosphate</keyword>
<dbReference type="InterPro" id="IPR016454">
    <property type="entry name" value="Cysteine_dSase"/>
</dbReference>
<dbReference type="InterPro" id="IPR000192">
    <property type="entry name" value="Aminotrans_V_dom"/>
</dbReference>
<proteinExistence type="inferred from homology"/>
<evidence type="ECO:0000259" key="13">
    <source>
        <dbReference type="Pfam" id="PF00266"/>
    </source>
</evidence>